<dbReference type="SUPFAM" id="SSF53901">
    <property type="entry name" value="Thiolase-like"/>
    <property type="match status" value="1"/>
</dbReference>
<dbReference type="Proteomes" id="UP000247498">
    <property type="component" value="Unassembled WGS sequence"/>
</dbReference>
<evidence type="ECO:0000313" key="4">
    <source>
        <dbReference type="Proteomes" id="UP000247498"/>
    </source>
</evidence>
<dbReference type="OrthoDB" id="329835at2759"/>
<organism evidence="3 4">
    <name type="scientific">Raphidocelis subcapitata</name>
    <dbReference type="NCBI Taxonomy" id="307507"/>
    <lineage>
        <taxon>Eukaryota</taxon>
        <taxon>Viridiplantae</taxon>
        <taxon>Chlorophyta</taxon>
        <taxon>core chlorophytes</taxon>
        <taxon>Chlorophyceae</taxon>
        <taxon>CS clade</taxon>
        <taxon>Sphaeropleales</taxon>
        <taxon>Selenastraceae</taxon>
        <taxon>Raphidocelis</taxon>
    </lineage>
</organism>
<dbReference type="InterPro" id="IPR016039">
    <property type="entry name" value="Thiolase-like"/>
</dbReference>
<keyword evidence="4" id="KW-1185">Reference proteome</keyword>
<name>A0A2V0NPN2_9CHLO</name>
<dbReference type="GO" id="GO:0006633">
    <property type="term" value="P:fatty acid biosynthetic process"/>
    <property type="evidence" value="ECO:0007669"/>
    <property type="project" value="InterPro"/>
</dbReference>
<dbReference type="STRING" id="307507.A0A2V0NPN2"/>
<evidence type="ECO:0000259" key="2">
    <source>
        <dbReference type="Pfam" id="PF08541"/>
    </source>
</evidence>
<dbReference type="GO" id="GO:0016747">
    <property type="term" value="F:acyltransferase activity, transferring groups other than amino-acyl groups"/>
    <property type="evidence" value="ECO:0007669"/>
    <property type="project" value="InterPro"/>
</dbReference>
<accession>A0A2V0NPN2</accession>
<dbReference type="Gene3D" id="3.40.47.10">
    <property type="match status" value="1"/>
</dbReference>
<dbReference type="GO" id="GO:0016020">
    <property type="term" value="C:membrane"/>
    <property type="evidence" value="ECO:0007669"/>
    <property type="project" value="InterPro"/>
</dbReference>
<dbReference type="AlphaFoldDB" id="A0A2V0NPN2"/>
<dbReference type="EMBL" id="BDRX01000005">
    <property type="protein sequence ID" value="GBF88512.1"/>
    <property type="molecule type" value="Genomic_DNA"/>
</dbReference>
<dbReference type="InterPro" id="IPR012392">
    <property type="entry name" value="3-ktacl-CoA_syn"/>
</dbReference>
<dbReference type="Pfam" id="PF08541">
    <property type="entry name" value="ACP_syn_III_C"/>
    <property type="match status" value="1"/>
</dbReference>
<dbReference type="InterPro" id="IPR013747">
    <property type="entry name" value="ACP_syn_III_C"/>
</dbReference>
<evidence type="ECO:0000313" key="3">
    <source>
        <dbReference type="EMBL" id="GBF88512.1"/>
    </source>
</evidence>
<sequence length="264" mass="29091">MRPPTHPPPTSYPPPNRCISWGPDDDGINGVYLGKDVPQEAGKMLQAVIAKVTPKIMTWGQYAEAAYFMLGKKVGYDWGRYAPDYTKCMEHFALHAGGYAVLKGIQKGMNLPMEMMLPSFASLRDMGNTSSSTTWYSMAYMERFGMVQQGQRIMQVGAGGGMKGGVNVWRALRDTRDLHPAWMHADRPYREEDLPRRINMEAAEARPVATGSGKGKGHHDEALRANGKAAHIEMPNGKSHKDAISRAIEIEANTEADELGVVAL</sequence>
<gene>
    <name evidence="3" type="ORF">Rsub_01227</name>
</gene>
<feature type="domain" description="Beta-ketoacyl-[acyl-carrier-protein] synthase III C-terminal" evidence="2">
    <location>
        <begin position="90"/>
        <end position="170"/>
    </location>
</feature>
<keyword evidence="1" id="KW-0808">Transferase</keyword>
<proteinExistence type="predicted"/>
<evidence type="ECO:0000256" key="1">
    <source>
        <dbReference type="ARBA" id="ARBA00022679"/>
    </source>
</evidence>
<reference evidence="3 4" key="1">
    <citation type="journal article" date="2018" name="Sci. Rep.">
        <title>Raphidocelis subcapitata (=Pseudokirchneriella subcapitata) provides an insight into genome evolution and environmental adaptations in the Sphaeropleales.</title>
        <authorList>
            <person name="Suzuki S."/>
            <person name="Yamaguchi H."/>
            <person name="Nakajima N."/>
            <person name="Kawachi M."/>
        </authorList>
    </citation>
    <scope>NUCLEOTIDE SEQUENCE [LARGE SCALE GENOMIC DNA]</scope>
    <source>
        <strain evidence="3 4">NIES-35</strain>
    </source>
</reference>
<comment type="caution">
    <text evidence="3">The sequence shown here is derived from an EMBL/GenBank/DDBJ whole genome shotgun (WGS) entry which is preliminary data.</text>
</comment>
<protein>
    <recommendedName>
        <fullName evidence="2">Beta-ketoacyl-[acyl-carrier-protein] synthase III C-terminal domain-containing protein</fullName>
    </recommendedName>
</protein>
<dbReference type="PANTHER" id="PTHR31561">
    <property type="entry name" value="3-KETOACYL-COA SYNTHASE"/>
    <property type="match status" value="1"/>
</dbReference>
<dbReference type="InParanoid" id="A0A2V0NPN2"/>